<evidence type="ECO:0000313" key="2">
    <source>
        <dbReference type="EMBL" id="WRQ85979.1"/>
    </source>
</evidence>
<proteinExistence type="predicted"/>
<dbReference type="Pfam" id="PF07589">
    <property type="entry name" value="PEP-CTERM"/>
    <property type="match status" value="1"/>
</dbReference>
<organism evidence="2 3">
    <name type="scientific">Actomonas aquatica</name>
    <dbReference type="NCBI Taxonomy" id="2866162"/>
    <lineage>
        <taxon>Bacteria</taxon>
        <taxon>Pseudomonadati</taxon>
        <taxon>Verrucomicrobiota</taxon>
        <taxon>Opitutia</taxon>
        <taxon>Opitutales</taxon>
        <taxon>Opitutaceae</taxon>
        <taxon>Actomonas</taxon>
    </lineage>
</organism>
<evidence type="ECO:0000313" key="3">
    <source>
        <dbReference type="Proteomes" id="UP000738431"/>
    </source>
</evidence>
<accession>A0ABZ1C2Q9</accession>
<protein>
    <submittedName>
        <fullName evidence="2">PEP-CTERM sorting domain-containing protein</fullName>
    </submittedName>
</protein>
<dbReference type="Proteomes" id="UP000738431">
    <property type="component" value="Chromosome"/>
</dbReference>
<name>A0ABZ1C2Q9_9BACT</name>
<dbReference type="NCBIfam" id="TIGR02595">
    <property type="entry name" value="PEP_CTERM"/>
    <property type="match status" value="1"/>
</dbReference>
<reference evidence="2 3" key="1">
    <citation type="submission" date="2023-12" db="EMBL/GenBank/DDBJ databases">
        <title>Description of an unclassified Opitutus bacterium of Verrucomicrobiota.</title>
        <authorList>
            <person name="Zhang D.-F."/>
        </authorList>
    </citation>
    <scope>NUCLEOTIDE SEQUENCE [LARGE SCALE GENOMIC DNA]</scope>
    <source>
        <strain evidence="2 3">WL0086</strain>
    </source>
</reference>
<dbReference type="RefSeq" id="WP_221031491.1">
    <property type="nucleotide sequence ID" value="NZ_CP139781.1"/>
</dbReference>
<sequence>MKRFSLPLLLVITAVAGRAQYEVDFDATGHLDLNFETAAASNLWSESATGGLGNSGAVAMPAIADNQLWTLGSSYAGNTDHSISLYIRTTDVLNAGYIAIGITANTPQAGIVFPSGADYLGVSVNPDSGEFEVHGEGAFNHSGGTFETAMQANSWYHLELTYDWQFDETYGMQFRVRESDANGNLGVDLINGGTFFAGLTSGIANDASAHAFMGGNNTGNILDYVDNFATTGITGAPLSAVPEPSTYAALLGACALGLAAWRRRQQPRA</sequence>
<dbReference type="InterPro" id="IPR013424">
    <property type="entry name" value="Ice-binding_C"/>
</dbReference>
<dbReference type="EMBL" id="CP139781">
    <property type="protein sequence ID" value="WRQ85979.1"/>
    <property type="molecule type" value="Genomic_DNA"/>
</dbReference>
<gene>
    <name evidence="2" type="ORF">K1X11_014290</name>
</gene>
<keyword evidence="3" id="KW-1185">Reference proteome</keyword>
<feature type="domain" description="Ice-binding protein C-terminal" evidence="1">
    <location>
        <begin position="240"/>
        <end position="264"/>
    </location>
</feature>
<evidence type="ECO:0000259" key="1">
    <source>
        <dbReference type="Pfam" id="PF07589"/>
    </source>
</evidence>